<dbReference type="InterPro" id="IPR007554">
    <property type="entry name" value="Glycerophosphate_synth"/>
</dbReference>
<dbReference type="Gene3D" id="3.40.50.12580">
    <property type="match status" value="1"/>
</dbReference>
<dbReference type="Pfam" id="PF04464">
    <property type="entry name" value="Glyphos_transf"/>
    <property type="match status" value="1"/>
</dbReference>
<dbReference type="AlphaFoldDB" id="A0A5B7Y9E1"/>
<dbReference type="InterPro" id="IPR043148">
    <property type="entry name" value="TagF_C"/>
</dbReference>
<dbReference type="KEGG" id="salk:FBQ74_00270"/>
<protein>
    <submittedName>
        <fullName evidence="1">CDP-glycerol--poly(Glycerophosphate) glycerophosphotransferase</fullName>
    </submittedName>
</protein>
<keyword evidence="1" id="KW-0808">Transferase</keyword>
<reference evidence="1 2" key="1">
    <citation type="submission" date="2019-04" db="EMBL/GenBank/DDBJ databases">
        <title>Salinimonas iocasae sp. nov., a halophilic bacterium isolated from the outer tube casing of tubeworms in Okinawa Trough.</title>
        <authorList>
            <person name="Zhang H."/>
            <person name="Wang H."/>
            <person name="Li C."/>
        </authorList>
    </citation>
    <scope>NUCLEOTIDE SEQUENCE [LARGE SCALE GENOMIC DNA]</scope>
    <source>
        <strain evidence="1 2">KX18D6</strain>
    </source>
</reference>
<dbReference type="GO" id="GO:0047355">
    <property type="term" value="F:CDP-glycerol glycerophosphotransferase activity"/>
    <property type="evidence" value="ECO:0007669"/>
    <property type="project" value="InterPro"/>
</dbReference>
<dbReference type="EMBL" id="CP039852">
    <property type="protein sequence ID" value="QCZ92005.1"/>
    <property type="molecule type" value="Genomic_DNA"/>
</dbReference>
<dbReference type="Proteomes" id="UP000304912">
    <property type="component" value="Chromosome"/>
</dbReference>
<accession>A0A5B7Y9E1</accession>
<organism evidence="1 2">
    <name type="scientific">Salinimonas iocasae</name>
    <dbReference type="NCBI Taxonomy" id="2572577"/>
    <lineage>
        <taxon>Bacteria</taxon>
        <taxon>Pseudomonadati</taxon>
        <taxon>Pseudomonadota</taxon>
        <taxon>Gammaproteobacteria</taxon>
        <taxon>Alteromonadales</taxon>
        <taxon>Alteromonadaceae</taxon>
        <taxon>Alteromonas/Salinimonas group</taxon>
        <taxon>Salinimonas</taxon>
    </lineage>
</organism>
<evidence type="ECO:0000313" key="2">
    <source>
        <dbReference type="Proteomes" id="UP000304912"/>
    </source>
</evidence>
<evidence type="ECO:0000313" key="1">
    <source>
        <dbReference type="EMBL" id="QCZ92005.1"/>
    </source>
</evidence>
<dbReference type="SUPFAM" id="SSF53756">
    <property type="entry name" value="UDP-Glycosyltransferase/glycogen phosphorylase"/>
    <property type="match status" value="1"/>
</dbReference>
<gene>
    <name evidence="1" type="ORF">FBQ74_00270</name>
</gene>
<keyword evidence="2" id="KW-1185">Reference proteome</keyword>
<proteinExistence type="predicted"/>
<dbReference type="GO" id="GO:0016020">
    <property type="term" value="C:membrane"/>
    <property type="evidence" value="ECO:0007669"/>
    <property type="project" value="InterPro"/>
</dbReference>
<name>A0A5B7Y9E1_9ALTE</name>
<dbReference type="RefSeq" id="WP_139754769.1">
    <property type="nucleotide sequence ID" value="NZ_CP039852.1"/>
</dbReference>
<sequence>MSEKVLFDTQHLYYLPQYLPVAALLKAREVTCEFVLYREEALDSVKEKAVSDAGFEYVYLEDKSSGFDFYRHSSAQWIIFGNVPPFSAQQKYRIPARLALMQHGIGPKACYYDVSEFPFDVRFVEGQERLKRLSQRFPDKKFIDTGFAKLDPVFNNQQSNINLTDLGLDPGKPTVLYAPTFFPSSIEHFGADWPASLGDYNLIVKPHFFSLTKSKYTAHRERFDKWAQFDNVWVTGVADYNLLPFMQLADVMLSDASSAIFEFAALNKPVVWCDFYQTRWSYKGLLKFRLKQRLDPDIELFHKLTKRTSAAKYIAPAVAGCLNNPESKQKARQELVKNMVGKTDGQCGARIAAYLTEHI</sequence>
<dbReference type="OrthoDB" id="1113428at2"/>